<dbReference type="AlphaFoldDB" id="A0A951J580"/>
<name>A0A951J580_9BACT</name>
<sequence length="208" mass="24114">MDHLEIMRNQWQGSGKHAEFTPFQENEFSTLIKKQMKKQNHIIGRYFWGTFLFHILIYALMGHVLIKYGIVSSDQLVLTLSLFGIALTFPFTAKLMIEFKKLAQVQRGSIGVSTIKSQVEIRYGILSRYFRFKKLYDYFLIPIHCAIGAVLSFHIFVPGSFSYVSFPIISVFVISLASCWYAIRSENRTYFKLPLEELKGILGDFDKK</sequence>
<evidence type="ECO:0000313" key="3">
    <source>
        <dbReference type="Proteomes" id="UP000727490"/>
    </source>
</evidence>
<dbReference type="Proteomes" id="UP000727490">
    <property type="component" value="Unassembled WGS sequence"/>
</dbReference>
<dbReference type="RefSeq" id="WP_219293957.1">
    <property type="nucleotide sequence ID" value="NZ_RPHB01000013.1"/>
</dbReference>
<keyword evidence="1" id="KW-0472">Membrane</keyword>
<gene>
    <name evidence="2" type="ORF">EGN73_20905</name>
</gene>
<feature type="transmembrane region" description="Helical" evidence="1">
    <location>
        <begin position="135"/>
        <end position="157"/>
    </location>
</feature>
<feature type="transmembrane region" description="Helical" evidence="1">
    <location>
        <begin position="163"/>
        <end position="183"/>
    </location>
</feature>
<feature type="transmembrane region" description="Helical" evidence="1">
    <location>
        <begin position="46"/>
        <end position="70"/>
    </location>
</feature>
<accession>A0A951J580</accession>
<comment type="caution">
    <text evidence="2">The sequence shown here is derived from an EMBL/GenBank/DDBJ whole genome shotgun (WGS) entry which is preliminary data.</text>
</comment>
<evidence type="ECO:0000256" key="1">
    <source>
        <dbReference type="SAM" id="Phobius"/>
    </source>
</evidence>
<keyword evidence="3" id="KW-1185">Reference proteome</keyword>
<evidence type="ECO:0000313" key="2">
    <source>
        <dbReference type="EMBL" id="MBW3470251.1"/>
    </source>
</evidence>
<dbReference type="EMBL" id="RPHB01000013">
    <property type="protein sequence ID" value="MBW3470251.1"/>
    <property type="molecule type" value="Genomic_DNA"/>
</dbReference>
<keyword evidence="1" id="KW-0812">Transmembrane</keyword>
<protein>
    <submittedName>
        <fullName evidence="2">Uncharacterized protein</fullName>
    </submittedName>
</protein>
<feature type="transmembrane region" description="Helical" evidence="1">
    <location>
        <begin position="76"/>
        <end position="97"/>
    </location>
</feature>
<keyword evidence="1" id="KW-1133">Transmembrane helix</keyword>
<proteinExistence type="predicted"/>
<organism evidence="2 3">
    <name type="scientific">Arthrospiribacter ruber</name>
    <dbReference type="NCBI Taxonomy" id="2487934"/>
    <lineage>
        <taxon>Bacteria</taxon>
        <taxon>Pseudomonadati</taxon>
        <taxon>Bacteroidota</taxon>
        <taxon>Cytophagia</taxon>
        <taxon>Cytophagales</taxon>
        <taxon>Cyclobacteriaceae</taxon>
        <taxon>Arthrospiribacter</taxon>
    </lineage>
</organism>
<reference evidence="2 3" key="1">
    <citation type="journal article" date="2020" name="Syst. Appl. Microbiol.">
        <title>Arthrospiribacter ruber gen. nov., sp. nov., a novel bacterium isolated from Arthrospira cultures.</title>
        <authorList>
            <person name="Waleron M."/>
            <person name="Misztak A."/>
            <person name="Waleron M.M."/>
            <person name="Furmaniak M."/>
            <person name="Mrozik A."/>
            <person name="Waleron K."/>
        </authorList>
    </citation>
    <scope>NUCLEOTIDE SEQUENCE [LARGE SCALE GENOMIC DNA]</scope>
    <source>
        <strain evidence="2 3">DPMB0001</strain>
    </source>
</reference>